<dbReference type="PANTHER" id="PTHR43415:SF3">
    <property type="entry name" value="GNAT-FAMILY ACETYLTRANSFERASE"/>
    <property type="match status" value="1"/>
</dbReference>
<proteinExistence type="predicted"/>
<dbReference type="EMBL" id="MVAB01000001">
    <property type="protein sequence ID" value="OPF87932.1"/>
    <property type="molecule type" value="Genomic_DNA"/>
</dbReference>
<comment type="caution">
    <text evidence="2">The sequence shown here is derived from an EMBL/GenBank/DDBJ whole genome shotgun (WGS) entry which is preliminary data.</text>
</comment>
<dbReference type="Proteomes" id="UP000189970">
    <property type="component" value="Unassembled WGS sequence"/>
</dbReference>
<dbReference type="RefSeq" id="WP_079346836.1">
    <property type="nucleotide sequence ID" value="NZ_MVAB01000001.1"/>
</dbReference>
<evidence type="ECO:0000259" key="1">
    <source>
        <dbReference type="PROSITE" id="PS51186"/>
    </source>
</evidence>
<reference evidence="2 3" key="1">
    <citation type="submission" date="2017-02" db="EMBL/GenBank/DDBJ databases">
        <title>Vagococcus cremeus sp. nov., isolated from the small intestine of a marten, Martes flavigula.</title>
        <authorList>
            <person name="Tak E.J."/>
            <person name="Bae J.-W."/>
        </authorList>
    </citation>
    <scope>NUCLEOTIDE SEQUENCE [LARGE SCALE GENOMIC DNA]</scope>
    <source>
        <strain evidence="2 3">D7T301</strain>
    </source>
</reference>
<evidence type="ECO:0000313" key="3">
    <source>
        <dbReference type="Proteomes" id="UP000189970"/>
    </source>
</evidence>
<sequence length="166" mass="19221">MISFRKVTKKDVPIILKWWNDGNVMKDVGFPQGLNLTHDEVVQSIKGYQEQPQANFFVILDEDKKVIGEFCFKVIREKVATFDIKVGEINNQGKGYGRQSVLQGIEYIKRIETINLIEIEVSPENSRAISLYQSIGFHEVKRLPNHWKDGLGNLRDTIVYQLEIKR</sequence>
<dbReference type="SUPFAM" id="SSF55729">
    <property type="entry name" value="Acyl-CoA N-acyltransferases (Nat)"/>
    <property type="match status" value="1"/>
</dbReference>
<dbReference type="Gene3D" id="3.40.630.30">
    <property type="match status" value="1"/>
</dbReference>
<keyword evidence="3" id="KW-1185">Reference proteome</keyword>
<protein>
    <recommendedName>
        <fullName evidence="1">N-acetyltransferase domain-containing protein</fullName>
    </recommendedName>
</protein>
<dbReference type="InterPro" id="IPR016181">
    <property type="entry name" value="Acyl_CoA_acyltransferase"/>
</dbReference>
<name>A0A1V4DHJ6_9ENTE</name>
<dbReference type="AlphaFoldDB" id="A0A1V4DHJ6"/>
<dbReference type="Pfam" id="PF13302">
    <property type="entry name" value="Acetyltransf_3"/>
    <property type="match status" value="1"/>
</dbReference>
<evidence type="ECO:0000313" key="2">
    <source>
        <dbReference type="EMBL" id="OPF87932.1"/>
    </source>
</evidence>
<dbReference type="InterPro" id="IPR000182">
    <property type="entry name" value="GNAT_dom"/>
</dbReference>
<accession>A0A1V4DHJ6</accession>
<organism evidence="2 3">
    <name type="scientific">Vagococcus martis</name>
    <dbReference type="NCBI Taxonomy" id="1768210"/>
    <lineage>
        <taxon>Bacteria</taxon>
        <taxon>Bacillati</taxon>
        <taxon>Bacillota</taxon>
        <taxon>Bacilli</taxon>
        <taxon>Lactobacillales</taxon>
        <taxon>Enterococcaceae</taxon>
        <taxon>Vagococcus</taxon>
    </lineage>
</organism>
<gene>
    <name evidence="2" type="ORF">BW731_06990</name>
</gene>
<dbReference type="GO" id="GO:0016747">
    <property type="term" value="F:acyltransferase activity, transferring groups other than amino-acyl groups"/>
    <property type="evidence" value="ECO:0007669"/>
    <property type="project" value="InterPro"/>
</dbReference>
<feature type="domain" description="N-acetyltransferase" evidence="1">
    <location>
        <begin position="2"/>
        <end position="165"/>
    </location>
</feature>
<dbReference type="PROSITE" id="PS51186">
    <property type="entry name" value="GNAT"/>
    <property type="match status" value="1"/>
</dbReference>
<dbReference type="PANTHER" id="PTHR43415">
    <property type="entry name" value="SPERMIDINE N(1)-ACETYLTRANSFERASE"/>
    <property type="match status" value="1"/>
</dbReference>